<dbReference type="InterPro" id="IPR000719">
    <property type="entry name" value="Prot_kinase_dom"/>
</dbReference>
<evidence type="ECO:0000256" key="7">
    <source>
        <dbReference type="ARBA" id="ARBA00047899"/>
    </source>
</evidence>
<dbReference type="PROSITE" id="PS00107">
    <property type="entry name" value="PROTEIN_KINASE_ATP"/>
    <property type="match status" value="1"/>
</dbReference>
<dbReference type="Pfam" id="PF00069">
    <property type="entry name" value="Pkinase"/>
    <property type="match status" value="1"/>
</dbReference>
<reference evidence="12 13" key="1">
    <citation type="journal article" date="2019" name="Sci. Rep.">
        <title>Colletotrichum shisoi sp. nov., an anthracnose pathogen of Perilla frutescens in Japan: molecular phylogenetic, morphological and genomic evidence.</title>
        <authorList>
            <person name="Gan P."/>
            <person name="Tsushima A."/>
            <person name="Hiroyama R."/>
            <person name="Narusaka M."/>
            <person name="Takano Y."/>
            <person name="Narusaka Y."/>
            <person name="Kawaradani M."/>
            <person name="Damm U."/>
            <person name="Shirasu K."/>
        </authorList>
    </citation>
    <scope>NUCLEOTIDE SEQUENCE [LARGE SCALE GENOMIC DNA]</scope>
    <source>
        <strain evidence="12 13">PG-2018a</strain>
    </source>
</reference>
<evidence type="ECO:0000313" key="12">
    <source>
        <dbReference type="EMBL" id="TQN67012.1"/>
    </source>
</evidence>
<dbReference type="InterPro" id="IPR017441">
    <property type="entry name" value="Protein_kinase_ATP_BS"/>
</dbReference>
<feature type="binding site" evidence="9">
    <location>
        <position position="703"/>
    </location>
    <ligand>
        <name>ATP</name>
        <dbReference type="ChEBI" id="CHEBI:30616"/>
    </ligand>
</feature>
<feature type="non-terminal residue" evidence="12">
    <location>
        <position position="1053"/>
    </location>
</feature>
<keyword evidence="13" id="KW-1185">Reference proteome</keyword>
<dbReference type="GO" id="GO:0004674">
    <property type="term" value="F:protein serine/threonine kinase activity"/>
    <property type="evidence" value="ECO:0007669"/>
    <property type="project" value="UniProtKB-KW"/>
</dbReference>
<evidence type="ECO:0000313" key="13">
    <source>
        <dbReference type="Proteomes" id="UP000326340"/>
    </source>
</evidence>
<name>A0A5Q4BJ73_9PEZI</name>
<evidence type="ECO:0000256" key="3">
    <source>
        <dbReference type="ARBA" id="ARBA00022679"/>
    </source>
</evidence>
<dbReference type="Gene3D" id="3.30.200.20">
    <property type="entry name" value="Phosphorylase Kinase, domain 1"/>
    <property type="match status" value="1"/>
</dbReference>
<keyword evidence="6 9" id="KW-0067">ATP-binding</keyword>
<evidence type="ECO:0000256" key="9">
    <source>
        <dbReference type="PROSITE-ProRule" id="PRU10141"/>
    </source>
</evidence>
<keyword evidence="5 12" id="KW-0418">Kinase</keyword>
<dbReference type="GO" id="GO:0050684">
    <property type="term" value="P:regulation of mRNA processing"/>
    <property type="evidence" value="ECO:0007669"/>
    <property type="project" value="TreeGrafter"/>
</dbReference>
<organism evidence="12 13">
    <name type="scientific">Colletotrichum shisoi</name>
    <dbReference type="NCBI Taxonomy" id="2078593"/>
    <lineage>
        <taxon>Eukaryota</taxon>
        <taxon>Fungi</taxon>
        <taxon>Dikarya</taxon>
        <taxon>Ascomycota</taxon>
        <taxon>Pezizomycotina</taxon>
        <taxon>Sordariomycetes</taxon>
        <taxon>Hypocreomycetidae</taxon>
        <taxon>Glomerellales</taxon>
        <taxon>Glomerellaceae</taxon>
        <taxon>Colletotrichum</taxon>
        <taxon>Colletotrichum destructivum species complex</taxon>
    </lineage>
</organism>
<dbReference type="SUPFAM" id="SSF56112">
    <property type="entry name" value="Protein kinase-like (PK-like)"/>
    <property type="match status" value="1"/>
</dbReference>
<keyword evidence="3" id="KW-0808">Transferase</keyword>
<dbReference type="Gene3D" id="1.10.510.10">
    <property type="entry name" value="Transferase(Phosphotransferase) domain 1"/>
    <property type="match status" value="1"/>
</dbReference>
<dbReference type="GO" id="GO:0005524">
    <property type="term" value="F:ATP binding"/>
    <property type="evidence" value="ECO:0007669"/>
    <property type="project" value="UniProtKB-UniRule"/>
</dbReference>
<evidence type="ECO:0000256" key="6">
    <source>
        <dbReference type="ARBA" id="ARBA00022840"/>
    </source>
</evidence>
<evidence type="ECO:0000256" key="2">
    <source>
        <dbReference type="ARBA" id="ARBA00022527"/>
    </source>
</evidence>
<evidence type="ECO:0000256" key="5">
    <source>
        <dbReference type="ARBA" id="ARBA00022777"/>
    </source>
</evidence>
<dbReference type="InterPro" id="IPR051334">
    <property type="entry name" value="SRPK"/>
</dbReference>
<gene>
    <name evidence="12" type="primary">Spk-1-1</name>
    <name evidence="12" type="ORF">CSHISOI_08443</name>
</gene>
<dbReference type="GO" id="GO:0000245">
    <property type="term" value="P:spliceosomal complex assembly"/>
    <property type="evidence" value="ECO:0007669"/>
    <property type="project" value="TreeGrafter"/>
</dbReference>
<feature type="region of interest" description="Disordered" evidence="10">
    <location>
        <begin position="970"/>
        <end position="998"/>
    </location>
</feature>
<proteinExistence type="predicted"/>
<evidence type="ECO:0000256" key="8">
    <source>
        <dbReference type="ARBA" id="ARBA00048679"/>
    </source>
</evidence>
<dbReference type="PANTHER" id="PTHR47634:SF9">
    <property type="entry name" value="PROTEIN KINASE DOMAIN-CONTAINING PROTEIN-RELATED"/>
    <property type="match status" value="1"/>
</dbReference>
<keyword evidence="4 9" id="KW-0547">Nucleotide-binding</keyword>
<comment type="catalytic activity">
    <reaction evidence="7">
        <text>L-threonyl-[protein] + ATP = O-phospho-L-threonyl-[protein] + ADP + H(+)</text>
        <dbReference type="Rhea" id="RHEA:46608"/>
        <dbReference type="Rhea" id="RHEA-COMP:11060"/>
        <dbReference type="Rhea" id="RHEA-COMP:11605"/>
        <dbReference type="ChEBI" id="CHEBI:15378"/>
        <dbReference type="ChEBI" id="CHEBI:30013"/>
        <dbReference type="ChEBI" id="CHEBI:30616"/>
        <dbReference type="ChEBI" id="CHEBI:61977"/>
        <dbReference type="ChEBI" id="CHEBI:456216"/>
        <dbReference type="EC" id="2.7.11.1"/>
    </reaction>
</comment>
<evidence type="ECO:0000259" key="11">
    <source>
        <dbReference type="PROSITE" id="PS50011"/>
    </source>
</evidence>
<comment type="catalytic activity">
    <reaction evidence="8">
        <text>L-seryl-[protein] + ATP = O-phospho-L-seryl-[protein] + ADP + H(+)</text>
        <dbReference type="Rhea" id="RHEA:17989"/>
        <dbReference type="Rhea" id="RHEA-COMP:9863"/>
        <dbReference type="Rhea" id="RHEA-COMP:11604"/>
        <dbReference type="ChEBI" id="CHEBI:15378"/>
        <dbReference type="ChEBI" id="CHEBI:29999"/>
        <dbReference type="ChEBI" id="CHEBI:30616"/>
        <dbReference type="ChEBI" id="CHEBI:83421"/>
        <dbReference type="ChEBI" id="CHEBI:456216"/>
        <dbReference type="EC" id="2.7.11.1"/>
    </reaction>
</comment>
<sequence>MEYSCYSDTCQHGPAFPFHPCCYELLLLNLSEQHGVRAAQLDKDLLYNVVFELMTPSVEDTLFLDLDYGVEIDRAFGPKPGHRDPVTVIPLIGAAAAVLLKDTDPFLKQADLMQVAFNLDRPGESGLVSDMIMTNRRRIWGVCDQFARRNTCHDTGCNNGDSAKLPAAPGGIMGPVRCSQPAVVQPRPAGARLDLADAYWVRSVEDHRHPRVFEAFFDAENGLVGLSLGPVGQRRYFGRQGTDALDVDLEEVQARGCGSAKDAVYTRPSGSVNETRRFWKHTADIAPGEAIKGLILHVQGTDAQTYRVSWTVQPSSRTIGATPTCICGLTIVYLDGETVLLGSAGDPQALANLCHRPLTVPEASPSSTMDFELVGMMGQTIGEIGEEVLASLALLYASRPSCEASLDVSDGESWTAYHNPLAAHLWKDSSARVLGDWVWEHDKWLTLNTLPRSDLPRMGFPCSHSDTIPKEMLLWARTPGEVPVHDLKRLSGWLVLRHVGDMYADIYELCGLRAEYRSSRATEVVGMAEIDGRSWPEDELVHFEIDGGGGKCVGEIGVASAFGEPSSLYMRTNRGREVVFARPSSAREAASCRRVRLSPAGSGVVGVVLAFGRPGGWDVDTEDDDEEEDEGHPLDSEVRAPIEYDWIDGVECLGLYEPGGYHPVVVDALLHGRYRIVDKLGFGGYSTIWLAHDVQLQRYVAVKVNISGPSLPRREPAILRALSAAAATPIPSTVDTAAIEACDAIPRILDEFEIQGPNGTHACYAVAPAQGNLREASFSRLFPIDVARALAAKLALAVYFVHSQGIVHGDIHLRNVLVKLPSSFDDDLSVDQFRRKFGEPETAPIRRVDGKPLPPNVPTHAVMPLYLGKKAQDFTLDDARGLILGDFGEAFAPATERRLGKRCNTPVAKRAPETLFEPDAPVSYPSDVWSLGLAMWEILGMKALFGESETRDEVVAQQIDVLGSRGFPPAWAREWDGPPHGGKEGMPRRPATDDRETWPPLDEAFEEFVQKYRRRRGTVGVFGEEEETQAVLGLVRGMLEFRPEDRLTIHEVL</sequence>
<dbReference type="Proteomes" id="UP000326340">
    <property type="component" value="Unassembled WGS sequence"/>
</dbReference>
<keyword evidence="2" id="KW-0723">Serine/threonine-protein kinase</keyword>
<protein>
    <recommendedName>
        <fullName evidence="1">non-specific serine/threonine protein kinase</fullName>
        <ecNumber evidence="1">2.7.11.1</ecNumber>
    </recommendedName>
</protein>
<dbReference type="OrthoDB" id="5979581at2759"/>
<dbReference type="PROSITE" id="PS50011">
    <property type="entry name" value="PROTEIN_KINASE_DOM"/>
    <property type="match status" value="1"/>
</dbReference>
<dbReference type="AlphaFoldDB" id="A0A5Q4BJ73"/>
<dbReference type="SMART" id="SM00220">
    <property type="entry name" value="S_TKc"/>
    <property type="match status" value="1"/>
</dbReference>
<evidence type="ECO:0000256" key="10">
    <source>
        <dbReference type="SAM" id="MobiDB-lite"/>
    </source>
</evidence>
<comment type="caution">
    <text evidence="12">The sequence shown here is derived from an EMBL/GenBank/DDBJ whole genome shotgun (WGS) entry which is preliminary data.</text>
</comment>
<evidence type="ECO:0000256" key="1">
    <source>
        <dbReference type="ARBA" id="ARBA00012513"/>
    </source>
</evidence>
<dbReference type="PANTHER" id="PTHR47634">
    <property type="entry name" value="PROTEIN KINASE DOMAIN-CONTAINING PROTEIN-RELATED"/>
    <property type="match status" value="1"/>
</dbReference>
<evidence type="ECO:0000256" key="4">
    <source>
        <dbReference type="ARBA" id="ARBA00022741"/>
    </source>
</evidence>
<feature type="domain" description="Protein kinase" evidence="11">
    <location>
        <begin position="674"/>
        <end position="1053"/>
    </location>
</feature>
<dbReference type="EC" id="2.7.11.1" evidence="1"/>
<dbReference type="InterPro" id="IPR011009">
    <property type="entry name" value="Kinase-like_dom_sf"/>
</dbReference>
<feature type="compositionally biased region" description="Basic and acidic residues" evidence="10">
    <location>
        <begin position="973"/>
        <end position="997"/>
    </location>
</feature>
<accession>A0A5Q4BJ73</accession>
<dbReference type="EMBL" id="PUHP01001028">
    <property type="protein sequence ID" value="TQN67012.1"/>
    <property type="molecule type" value="Genomic_DNA"/>
</dbReference>